<dbReference type="SUPFAM" id="SSF51735">
    <property type="entry name" value="NAD(P)-binding Rossmann-fold domains"/>
    <property type="match status" value="2"/>
</dbReference>
<evidence type="ECO:0000256" key="4">
    <source>
        <dbReference type="ARBA" id="ARBA00010617"/>
    </source>
</evidence>
<dbReference type="InterPro" id="IPR057326">
    <property type="entry name" value="KR_dom"/>
</dbReference>
<feature type="domain" description="Carrier" evidence="18">
    <location>
        <begin position="2233"/>
        <end position="2316"/>
    </location>
</feature>
<keyword evidence="8" id="KW-0597">Phosphoprotein</keyword>
<evidence type="ECO:0000256" key="12">
    <source>
        <dbReference type="ARBA" id="ARBA00023033"/>
    </source>
</evidence>
<dbReference type="Proteomes" id="UP000719412">
    <property type="component" value="Unassembled WGS sequence"/>
</dbReference>
<dbReference type="EC" id="2.3.1.85" evidence="5"/>
<feature type="domain" description="Peptidase S1" evidence="19">
    <location>
        <begin position="2376"/>
        <end position="2818"/>
    </location>
</feature>
<dbReference type="GO" id="GO:0004315">
    <property type="term" value="F:3-oxoacyl-[acyl-carrier-protein] synthase activity"/>
    <property type="evidence" value="ECO:0007669"/>
    <property type="project" value="InterPro"/>
</dbReference>
<dbReference type="InterPro" id="IPR018201">
    <property type="entry name" value="Ketoacyl_synth_AS"/>
</dbReference>
<evidence type="ECO:0000256" key="6">
    <source>
        <dbReference type="ARBA" id="ARBA00018769"/>
    </source>
</evidence>
<dbReference type="InterPro" id="IPR016035">
    <property type="entry name" value="Acyl_Trfase/lysoPLipase"/>
</dbReference>
<dbReference type="PROSITE" id="PS00086">
    <property type="entry name" value="CYTOCHROME_P450"/>
    <property type="match status" value="1"/>
</dbReference>
<keyword evidence="7" id="KW-0596">Phosphopantetheine</keyword>
<keyword evidence="9" id="KW-0808">Transferase</keyword>
<dbReference type="SMART" id="SM00825">
    <property type="entry name" value="PKS_KS"/>
    <property type="match status" value="1"/>
</dbReference>
<dbReference type="PROSITE" id="PS00606">
    <property type="entry name" value="KS3_1"/>
    <property type="match status" value="1"/>
</dbReference>
<keyword evidence="14" id="KW-0511">Multifunctional enzyme</keyword>
<dbReference type="InterPro" id="IPR001128">
    <property type="entry name" value="Cyt_P450"/>
</dbReference>
<evidence type="ECO:0000256" key="10">
    <source>
        <dbReference type="ARBA" id="ARBA00022723"/>
    </source>
</evidence>
<keyword evidence="17" id="KW-0645">Protease</keyword>
<dbReference type="Gene3D" id="1.10.630.10">
    <property type="entry name" value="Cytochrome P450"/>
    <property type="match status" value="1"/>
</dbReference>
<keyword evidence="12" id="KW-0503">Monooxygenase</keyword>
<dbReference type="SMART" id="SM00829">
    <property type="entry name" value="PKS_ER"/>
    <property type="match status" value="1"/>
</dbReference>
<keyword evidence="11 16" id="KW-0408">Iron</keyword>
<dbReference type="PROSITE" id="PS00012">
    <property type="entry name" value="PHOSPHOPANTETHEINE"/>
    <property type="match status" value="1"/>
</dbReference>
<keyword evidence="16" id="KW-0349">Heme</keyword>
<dbReference type="SUPFAM" id="SSF47336">
    <property type="entry name" value="ACP-like"/>
    <property type="match status" value="1"/>
</dbReference>
<feature type="domain" description="Peptidase S1" evidence="19">
    <location>
        <begin position="192"/>
        <end position="397"/>
    </location>
</feature>
<dbReference type="Gene3D" id="2.40.10.10">
    <property type="entry name" value="Trypsin-like serine proteases"/>
    <property type="match status" value="4"/>
</dbReference>
<keyword evidence="13" id="KW-1015">Disulfide bond</keyword>
<dbReference type="InterPro" id="IPR032821">
    <property type="entry name" value="PKS_assoc"/>
</dbReference>
<evidence type="ECO:0000259" key="20">
    <source>
        <dbReference type="PROSITE" id="PS52004"/>
    </source>
</evidence>
<keyword evidence="17" id="KW-0720">Serine protease</keyword>
<dbReference type="InterPro" id="IPR036396">
    <property type="entry name" value="Cyt_P450_sf"/>
</dbReference>
<evidence type="ECO:0000256" key="17">
    <source>
        <dbReference type="RuleBase" id="RU363034"/>
    </source>
</evidence>
<dbReference type="Pfam" id="PF02801">
    <property type="entry name" value="Ketoacyl-synt_C"/>
    <property type="match status" value="1"/>
</dbReference>
<dbReference type="GO" id="GO:0004497">
    <property type="term" value="F:monooxygenase activity"/>
    <property type="evidence" value="ECO:0007669"/>
    <property type="project" value="UniProtKB-KW"/>
</dbReference>
<comment type="caution">
    <text evidence="21">The sequence shown here is derived from an EMBL/GenBank/DDBJ whole genome shotgun (WGS) entry which is preliminary data.</text>
</comment>
<comment type="similarity">
    <text evidence="4">Belongs to the cytochrome P450 family.</text>
</comment>
<dbReference type="InterPro" id="IPR001227">
    <property type="entry name" value="Ac_transferase_dom_sf"/>
</dbReference>
<dbReference type="GO" id="GO:0005789">
    <property type="term" value="C:endoplasmic reticulum membrane"/>
    <property type="evidence" value="ECO:0007669"/>
    <property type="project" value="UniProtKB-SubCell"/>
</dbReference>
<dbReference type="Gene3D" id="3.30.70.3290">
    <property type="match status" value="2"/>
</dbReference>
<dbReference type="GO" id="GO:0006633">
    <property type="term" value="P:fatty acid biosynthetic process"/>
    <property type="evidence" value="ECO:0007669"/>
    <property type="project" value="InterPro"/>
</dbReference>
<dbReference type="CDD" id="cd08954">
    <property type="entry name" value="KR_1_FAS_SDR_x"/>
    <property type="match status" value="1"/>
</dbReference>
<dbReference type="InterPro" id="IPR020841">
    <property type="entry name" value="PKS_Beta-ketoAc_synthase_dom"/>
</dbReference>
<dbReference type="InterPro" id="IPR002403">
    <property type="entry name" value="Cyt_P450_E_grp-IV"/>
</dbReference>
<dbReference type="InterPro" id="IPR050091">
    <property type="entry name" value="PKS_NRPS_Biosynth_Enz"/>
</dbReference>
<dbReference type="InterPro" id="IPR049391">
    <property type="entry name" value="FAS_pseudo-KR"/>
</dbReference>
<dbReference type="Pfam" id="PF00089">
    <property type="entry name" value="Trypsin"/>
    <property type="match status" value="3"/>
</dbReference>
<dbReference type="InterPro" id="IPR043504">
    <property type="entry name" value="Peptidase_S1_PA_chymotrypsin"/>
</dbReference>
<dbReference type="Pfam" id="PF00109">
    <property type="entry name" value="ketoacyl-synt"/>
    <property type="match status" value="1"/>
</dbReference>
<dbReference type="PROSITE" id="PS50075">
    <property type="entry name" value="CARRIER"/>
    <property type="match status" value="1"/>
</dbReference>
<dbReference type="Pfam" id="PF00067">
    <property type="entry name" value="p450"/>
    <property type="match status" value="1"/>
</dbReference>
<dbReference type="PROSITE" id="PS50240">
    <property type="entry name" value="TRYPSIN_DOM"/>
    <property type="match status" value="2"/>
</dbReference>
<keyword evidence="10 16" id="KW-0479">Metal-binding</keyword>
<dbReference type="Gene3D" id="3.90.180.10">
    <property type="entry name" value="Medium-chain alcohol dehydrogenases, catalytic domain"/>
    <property type="match status" value="1"/>
</dbReference>
<comment type="cofactor">
    <cofactor evidence="16">
        <name>heme</name>
        <dbReference type="ChEBI" id="CHEBI:30413"/>
    </cofactor>
</comment>
<dbReference type="SUPFAM" id="SSF50494">
    <property type="entry name" value="Trypsin-like serine proteases"/>
    <property type="match status" value="3"/>
</dbReference>
<dbReference type="PROSITE" id="PS00134">
    <property type="entry name" value="TRYPSIN_HIS"/>
    <property type="match status" value="2"/>
</dbReference>
<evidence type="ECO:0000256" key="2">
    <source>
        <dbReference type="ARBA" id="ARBA00004174"/>
    </source>
</evidence>
<reference evidence="21" key="2">
    <citation type="submission" date="2021-08" db="EMBL/GenBank/DDBJ databases">
        <authorList>
            <person name="Eriksson T."/>
        </authorList>
    </citation>
    <scope>NUCLEOTIDE SEQUENCE</scope>
    <source>
        <strain evidence="21">Stoneville</strain>
        <tissue evidence="21">Whole head</tissue>
    </source>
</reference>
<dbReference type="InterPro" id="IPR017972">
    <property type="entry name" value="Cyt_P450_CS"/>
</dbReference>
<proteinExistence type="inferred from homology"/>
<comment type="subcellular location">
    <subcellularLocation>
        <location evidence="3">Endoplasmic reticulum membrane</location>
        <topology evidence="3">Peripheral membrane protein</topology>
    </subcellularLocation>
    <subcellularLocation>
        <location evidence="2">Microsome membrane</location>
        <topology evidence="2">Peripheral membrane protein</topology>
    </subcellularLocation>
</comment>
<dbReference type="PANTHER" id="PTHR43775">
    <property type="entry name" value="FATTY ACID SYNTHASE"/>
    <property type="match status" value="1"/>
</dbReference>
<dbReference type="InterPro" id="IPR018114">
    <property type="entry name" value="TRYPSIN_HIS"/>
</dbReference>
<protein>
    <recommendedName>
        <fullName evidence="6">Fatty acid synthase</fullName>
        <ecNumber evidence="5">2.3.1.85</ecNumber>
    </recommendedName>
</protein>
<dbReference type="Pfam" id="PF13602">
    <property type="entry name" value="ADH_zinc_N_2"/>
    <property type="match status" value="1"/>
</dbReference>
<dbReference type="InterPro" id="IPR036291">
    <property type="entry name" value="NAD(P)-bd_dom_sf"/>
</dbReference>
<keyword evidence="12" id="KW-0560">Oxidoreductase</keyword>
<dbReference type="InterPro" id="IPR020843">
    <property type="entry name" value="ER"/>
</dbReference>
<reference evidence="21" key="1">
    <citation type="journal article" date="2020" name="J Insects Food Feed">
        <title>The yellow mealworm (Tenebrio molitor) genome: a resource for the emerging insects as food and feed industry.</title>
        <authorList>
            <person name="Eriksson T."/>
            <person name="Andere A."/>
            <person name="Kelstrup H."/>
            <person name="Emery V."/>
            <person name="Picard C."/>
        </authorList>
    </citation>
    <scope>NUCLEOTIDE SEQUENCE</scope>
    <source>
        <strain evidence="21">Stoneville</strain>
        <tissue evidence="21">Whole head</tissue>
    </source>
</reference>
<dbReference type="GO" id="GO:0020037">
    <property type="term" value="F:heme binding"/>
    <property type="evidence" value="ECO:0007669"/>
    <property type="project" value="InterPro"/>
</dbReference>
<dbReference type="Pfam" id="PF08659">
    <property type="entry name" value="KR"/>
    <property type="match status" value="1"/>
</dbReference>
<dbReference type="InterPro" id="IPR014031">
    <property type="entry name" value="Ketoacyl_synth_C"/>
</dbReference>
<dbReference type="Pfam" id="PF16197">
    <property type="entry name" value="KAsynt_C_assoc"/>
    <property type="match status" value="1"/>
</dbReference>
<dbReference type="CDD" id="cd00833">
    <property type="entry name" value="PKS"/>
    <property type="match status" value="1"/>
</dbReference>
<evidence type="ECO:0000313" key="21">
    <source>
        <dbReference type="EMBL" id="KAH0808738.1"/>
    </source>
</evidence>
<name>A0A8J6H617_TENMO</name>
<dbReference type="GO" id="GO:0031177">
    <property type="term" value="F:phosphopantetheine binding"/>
    <property type="evidence" value="ECO:0007669"/>
    <property type="project" value="InterPro"/>
</dbReference>
<evidence type="ECO:0000256" key="3">
    <source>
        <dbReference type="ARBA" id="ARBA00004406"/>
    </source>
</evidence>
<evidence type="ECO:0000256" key="7">
    <source>
        <dbReference type="ARBA" id="ARBA00022450"/>
    </source>
</evidence>
<gene>
    <name evidence="21" type="ORF">GEV33_014048</name>
</gene>
<dbReference type="InterPro" id="IPR001254">
    <property type="entry name" value="Trypsin_dom"/>
</dbReference>
<dbReference type="InterPro" id="IPR009081">
    <property type="entry name" value="PP-bd_ACP"/>
</dbReference>
<evidence type="ECO:0000256" key="9">
    <source>
        <dbReference type="ARBA" id="ARBA00022679"/>
    </source>
</evidence>
<evidence type="ECO:0000256" key="5">
    <source>
        <dbReference type="ARBA" id="ARBA00012873"/>
    </source>
</evidence>
<feature type="domain" description="Ketosynthase family 3 (KS3)" evidence="20">
    <location>
        <begin position="435"/>
        <end position="842"/>
    </location>
</feature>
<dbReference type="Gene3D" id="3.40.47.10">
    <property type="match status" value="1"/>
</dbReference>
<dbReference type="PANTHER" id="PTHR43775:SF23">
    <property type="entry name" value="FATTY ACID SYNTHASE 3"/>
    <property type="match status" value="1"/>
</dbReference>
<evidence type="ECO:0000256" key="14">
    <source>
        <dbReference type="ARBA" id="ARBA00023268"/>
    </source>
</evidence>
<evidence type="ECO:0000256" key="11">
    <source>
        <dbReference type="ARBA" id="ARBA00023004"/>
    </source>
</evidence>
<dbReference type="SUPFAM" id="SSF52151">
    <property type="entry name" value="FabD/lysophospholipase-like"/>
    <property type="match status" value="1"/>
</dbReference>
<dbReference type="InterPro" id="IPR014030">
    <property type="entry name" value="Ketoacyl_synth_N"/>
</dbReference>
<dbReference type="PRINTS" id="PR00385">
    <property type="entry name" value="P450"/>
</dbReference>
<dbReference type="PROSITE" id="PS52004">
    <property type="entry name" value="KS3_2"/>
    <property type="match status" value="1"/>
</dbReference>
<evidence type="ECO:0000256" key="13">
    <source>
        <dbReference type="ARBA" id="ARBA00023157"/>
    </source>
</evidence>
<dbReference type="Gene3D" id="3.10.129.110">
    <property type="entry name" value="Polyketide synthase dehydratase"/>
    <property type="match status" value="2"/>
</dbReference>
<dbReference type="GO" id="GO:0004312">
    <property type="term" value="F:fatty acid synthase activity"/>
    <property type="evidence" value="ECO:0007669"/>
    <property type="project" value="UniProtKB-EC"/>
</dbReference>
<dbReference type="GO" id="GO:0016705">
    <property type="term" value="F:oxidoreductase activity, acting on paired donors, with incorporation or reduction of molecular oxygen"/>
    <property type="evidence" value="ECO:0007669"/>
    <property type="project" value="InterPro"/>
</dbReference>
<dbReference type="SUPFAM" id="SSF53901">
    <property type="entry name" value="Thiolase-like"/>
    <property type="match status" value="1"/>
</dbReference>
<evidence type="ECO:0000259" key="18">
    <source>
        <dbReference type="PROSITE" id="PS50075"/>
    </source>
</evidence>
<dbReference type="InterPro" id="IPR016039">
    <property type="entry name" value="Thiolase-like"/>
</dbReference>
<dbReference type="SMART" id="SM00823">
    <property type="entry name" value="PKS_PP"/>
    <property type="match status" value="1"/>
</dbReference>
<dbReference type="CDD" id="cd05195">
    <property type="entry name" value="enoyl_red"/>
    <property type="match status" value="1"/>
</dbReference>
<keyword evidence="22" id="KW-1185">Reference proteome</keyword>
<evidence type="ECO:0000259" key="19">
    <source>
        <dbReference type="PROSITE" id="PS50240"/>
    </source>
</evidence>
<dbReference type="GO" id="GO:0006508">
    <property type="term" value="P:proteolysis"/>
    <property type="evidence" value="ECO:0007669"/>
    <property type="project" value="UniProtKB-KW"/>
</dbReference>
<dbReference type="PROSITE" id="PS00135">
    <property type="entry name" value="TRYPSIN_SER"/>
    <property type="match status" value="1"/>
</dbReference>
<dbReference type="SMART" id="SM00020">
    <property type="entry name" value="Tryp_SPc"/>
    <property type="match status" value="3"/>
</dbReference>
<sequence>MHPEIQKNVQNELDSILGTSDRDITLDDLINMDYLERVIKESLRLFPSVPFVMRNIDKTMEIGKSYSLWRTGADIVIAIMNIHMRPDLWPDPWKFDPDRFLPEEAEKRHRCAFMPFGHGSRVCAGVKMAMTMMKITLSTLLRNWIRYAIFMMPKDECQVVLEQRKNQDAKPVILKDIGWLFFQKELGSRFWFCSGAIISEEWILTAGHCVNTAESVLIYTGIIDISLEIQPSAISTEFILHKDFVADSLANDIALIKLPKSLTLDEYTTTISLSSDEIKAGTAITVSGWGRTNVSSSAISNLLHYINLTTISNEQCQDAYGTTGLILPEMVCAALNIDPVQAPCHGDSGGPVVVDFGTNPRHVAIASFVSDAGCDSSYPSGYTRTAAYRDWIKEKTGILIVLSKKYRAMKASQPHARSGESDFVYSQWLSSAPPGEEVVISGMSGRLPDSNTIREFRDNLFSKTDMVTDDDRKWKLDLPKIPQRSGKIPSVDRFDAGYFGMHHRQANVMDPMMRILLETVVEAIMDAGMNPSEVEGSRTGVFVGTCWSEMEHTILTRITEPQRFGMTGYLRSLNAHRVSYFLKLNGPTSIIDSACSSSLNALDLVFRAIRSGRCDNAIVAGSNIILHPSNTLQFFQLGVLSSEGICRVFDQDAKGYVRGETIASIFLQKAKNARRIYAKIINTKVNCDGFKEQGISFPSTLVQKQLMTEIYDESGIHPSELSFFEAHGTGTQVGDPQEVEAIDHALAKKRDKPLLVGSVKSNTGHAESASGVCSIIKVLIAMDTGLIAPNIHLKQIKAGMEGFEQGRMKVVLDLTELEGDEALVGVNNFGFGGNNSHTVFKRFKKKKVDGGVPSDDVPRLVCVSGHTEEAVLSLLNDVNSRELDAEHVGLLHHIHKKNIGNHIYRGFIIASKNGPLRTSSKFFSFQHKPLYVYFGQFENSFKLLGSYLMQFPIFKNTISRIDNILATKNVNILDTILKDQIQDDNILGAIAVQVGFVNVLKSLELLPTAVYGDSCGKIVSAYYYDVITIEETALTAYKISQKPSDFVSNVLFDGIPELNSLPKSVPKKQNRYFAKNTNLSKLELRGDFLGHETLHKVPKHSFVLNVSDQHLNDKDVLLAESNVVMFLEVLGRLYECGYNPQLHKLYPEIVYPVSRGTPMISPMVKWDHDKSWFAYKFTEFIASDAEQRDYNVSNDYEEFKHVAGHVIDGRNLFPATEYLHLVWQTFAQSRRLLVNDLPVVFENCKFIRAVTMPKNGFIKLIITIQRGTGNFEGIARCDIGASIGLVKWEDNWTTFMDKMLQMKILQADSRLLYVPVGIRKLTIDPLKHHQIAESFKDKESLIPVHVYKESNIIKSGGIEIRGLTAKSIAKKKPRLEPVLEKYVFVPNQEWLDLSQLIRINIQIILENSLENQFKVVELLEGSGELLSPLVCKVLDDVPVVTPELIVSTKTALDPIPGVTIEHFVLTPESNLLLIIATKLLQNPTSLKLVLNSLHPKGFVLTREEVDFEISDLENIEVVTEYTTVKEKLILFKKSEEKTDTKFVEVSSNNSEWLSQLQNFVKSEANVVVYGQNREPDGLIGLVNCLRREPGGHKVKCVFMMDEAPDFDPQLPFYGDQLRKNLAINIYKSGKWGTYRHLLLEELQEVECEHCFGDVSVKGDLSTMRWLEGALIDESRLPETRVPIYNSYSAINFKDIMLATGRISAETITTDRIEQECLIGFEFAGLDPKGRRVMGMIDNRALATHVRGNSQFLWAVPESWSLEDAATIPVVYSTVIYALLLVTDLKPKSTVLIHSGAGGVGLAALNVCLHHQFEVYVTVGTQDKRDYLRKHYPQIPESHIGNSRDTSFEEMIKTGTNDRGVDAVLNSLTEDKLRASVRCLAPGGHFLEIGKFDLANDSSLNLLLMERGASYHGIMLDQIFKNSPELKEKLVDAMYKGVHDGYVKPLPRVVFGRDELVQAFKYMTTGKHIGKVLVKVRDEENVQGVGPKTLFPALPRFNCDLTKSYVIIGGLGGVGLELADWLVLRQARKLVLVSRSGVQTGYQAQRIRLWRSYGVEVEISTRDVTTKQGCLDLIKEATQLGPIDAIFNLAVVLKDALFEDQTEETFRLSLAPKARTTTYLDQITREICPHLRYFVIFSSVSCGRGNAGQTNYGMANSIMERICERRKRDGFPALAIQWGAIGDVGLVAKMQKENKELVIGGTLQQKISSCLEVLDRFLKQDNTIVSSMLVAEKHNRSHGVVSAVEAVANVLGIKDIKTVSQHATLAELGMDSMMGTEVIQLLEKEFEIYITAKDVKSLSFVKLTEIESEKKKVVEEKNLNKMQKDSRQPSLQENLIFRISIVKMRVVLLVFCAGFLGASSEDIIIKARALKSIGPRIINGDEAVPGQLPWQVGILGRNSAGAYFCGGSLISDEWVLTAAHCLEGTISATIYSGTTKISSSDKVVSQGASFIQHENFVYETLNHDIGLIKLKQPLKLDENTKPIALAIREPPLGSNVTVSGWGVTADSDIYTSDILYFTTVSTIENSDCARIFGSAFVIDGVVCANPGNPHTSPCQGDSGAPVVVMDSCGKPVQVAVFSFTNGLGLPRIINGNQAEPGQFPWQVGVLNIISNLDLHFCNGAIIAEDWILTSASCIAEANLIGVYSGVVDISDPNRGMYSTSDYIVHEDFDNATQRNDIGLVRLNSKLVFDDNTKPIALAEEALGAEVEVTVSGWGHSNHDDGIDNTFLLQYIIILTIGNSDCQEIYGSDVVSDGVVCTRGQDPVRNPCAGDSGAPLVTNVVGPVHVGIYSFMSALDCEQDYPAGYTRTAYYREWIRSKTGV</sequence>
<evidence type="ECO:0000256" key="1">
    <source>
        <dbReference type="ARBA" id="ARBA00003690"/>
    </source>
</evidence>
<dbReference type="Pfam" id="PF00550">
    <property type="entry name" value="PP-binding"/>
    <property type="match status" value="1"/>
</dbReference>
<comment type="catalytic activity">
    <reaction evidence="15">
        <text>acetyl-CoA + n malonyl-CoA + 2n NADPH + 2n H(+) = a long-chain fatty acid + (n+1) CoA + n CO2 + 2n NADP(+).</text>
        <dbReference type="EC" id="2.3.1.85"/>
    </reaction>
</comment>
<evidence type="ECO:0000256" key="15">
    <source>
        <dbReference type="ARBA" id="ARBA00044883"/>
    </source>
</evidence>
<dbReference type="InterPro" id="IPR033116">
    <property type="entry name" value="TRYPSIN_SER"/>
</dbReference>
<dbReference type="InterPro" id="IPR006162">
    <property type="entry name" value="Ppantetheine_attach_site"/>
</dbReference>
<dbReference type="InterPro" id="IPR013968">
    <property type="entry name" value="PKS_KR"/>
</dbReference>
<accession>A0A8J6H617</accession>
<dbReference type="Gene3D" id="3.40.50.720">
    <property type="entry name" value="NAD(P)-binding Rossmann-like Domain"/>
    <property type="match status" value="1"/>
</dbReference>
<dbReference type="Pfam" id="PF21149">
    <property type="entry name" value="FAS_pseudo-KR"/>
    <property type="match status" value="1"/>
</dbReference>
<dbReference type="SUPFAM" id="SSF48264">
    <property type="entry name" value="Cytochrome P450"/>
    <property type="match status" value="1"/>
</dbReference>
<comment type="function">
    <text evidence="1">May be involved in the metabolism of insect hormones and in the breakdown of synthetic insecticides.</text>
</comment>
<keyword evidence="17" id="KW-0378">Hydrolase</keyword>
<dbReference type="EMBL" id="JABDTM020028570">
    <property type="protein sequence ID" value="KAH0808738.1"/>
    <property type="molecule type" value="Genomic_DNA"/>
</dbReference>
<dbReference type="SMART" id="SM00822">
    <property type="entry name" value="PKS_KR"/>
    <property type="match status" value="1"/>
</dbReference>
<dbReference type="GO" id="GO:0004252">
    <property type="term" value="F:serine-type endopeptidase activity"/>
    <property type="evidence" value="ECO:0007669"/>
    <property type="project" value="InterPro"/>
</dbReference>
<feature type="binding site" description="axial binding residue" evidence="16">
    <location>
        <position position="123"/>
    </location>
    <ligand>
        <name>heme</name>
        <dbReference type="ChEBI" id="CHEBI:30413"/>
    </ligand>
    <ligandPart>
        <name>Fe</name>
        <dbReference type="ChEBI" id="CHEBI:18248"/>
    </ligandPart>
</feature>
<dbReference type="InterPro" id="IPR020806">
    <property type="entry name" value="PKS_PP-bd"/>
</dbReference>
<dbReference type="Gene3D" id="1.10.1200.10">
    <property type="entry name" value="ACP-like"/>
    <property type="match status" value="1"/>
</dbReference>
<dbReference type="SUPFAM" id="SSF50129">
    <property type="entry name" value="GroES-like"/>
    <property type="match status" value="1"/>
</dbReference>
<dbReference type="FunFam" id="2.40.10.10:FF:000068">
    <property type="entry name" value="transmembrane protease serine 2"/>
    <property type="match status" value="2"/>
</dbReference>
<dbReference type="Gene3D" id="3.40.366.10">
    <property type="entry name" value="Malonyl-Coenzyme A Acyl Carrier Protein, domain 2"/>
    <property type="match status" value="1"/>
</dbReference>
<evidence type="ECO:0000256" key="16">
    <source>
        <dbReference type="PIRSR" id="PIRSR602403-1"/>
    </source>
</evidence>
<evidence type="ECO:0000256" key="8">
    <source>
        <dbReference type="ARBA" id="ARBA00022553"/>
    </source>
</evidence>
<dbReference type="GO" id="GO:0005506">
    <property type="term" value="F:iron ion binding"/>
    <property type="evidence" value="ECO:0007669"/>
    <property type="project" value="InterPro"/>
</dbReference>
<dbReference type="InterPro" id="IPR042104">
    <property type="entry name" value="PKS_dehydratase_sf"/>
</dbReference>
<dbReference type="InterPro" id="IPR009003">
    <property type="entry name" value="Peptidase_S1_PA"/>
</dbReference>
<dbReference type="InterPro" id="IPR036736">
    <property type="entry name" value="ACP-like_sf"/>
</dbReference>
<evidence type="ECO:0000313" key="22">
    <source>
        <dbReference type="Proteomes" id="UP000719412"/>
    </source>
</evidence>
<dbReference type="CDD" id="cd00190">
    <property type="entry name" value="Tryp_SPc"/>
    <property type="match status" value="3"/>
</dbReference>
<dbReference type="PRINTS" id="PR00465">
    <property type="entry name" value="EP450IV"/>
</dbReference>
<organism evidence="21 22">
    <name type="scientific">Tenebrio molitor</name>
    <name type="common">Yellow mealworm beetle</name>
    <dbReference type="NCBI Taxonomy" id="7067"/>
    <lineage>
        <taxon>Eukaryota</taxon>
        <taxon>Metazoa</taxon>
        <taxon>Ecdysozoa</taxon>
        <taxon>Arthropoda</taxon>
        <taxon>Hexapoda</taxon>
        <taxon>Insecta</taxon>
        <taxon>Pterygota</taxon>
        <taxon>Neoptera</taxon>
        <taxon>Endopterygota</taxon>
        <taxon>Coleoptera</taxon>
        <taxon>Polyphaga</taxon>
        <taxon>Cucujiformia</taxon>
        <taxon>Tenebrionidae</taxon>
        <taxon>Tenebrio</taxon>
    </lineage>
</organism>
<dbReference type="InterPro" id="IPR011032">
    <property type="entry name" value="GroES-like_sf"/>
</dbReference>